<comment type="caution">
    <text evidence="2">The sequence shown here is derived from an EMBL/GenBank/DDBJ whole genome shotgun (WGS) entry which is preliminary data.</text>
</comment>
<dbReference type="PATRIC" id="fig|1614.7.peg.1234"/>
<reference evidence="2 3" key="1">
    <citation type="submission" date="2014-06" db="EMBL/GenBank/DDBJ databases">
        <title>Functional and comparative genomic analyses of the Drosophila gut microbiota identify candidate symbiosis factors.</title>
        <authorList>
            <person name="Newell P.D."/>
            <person name="Chaston J.M."/>
            <person name="Douglas A.E."/>
        </authorList>
    </citation>
    <scope>NUCLEOTIDE SEQUENCE [LARGE SCALE GENOMIC DNA]</scope>
    <source>
        <strain evidence="2 3">DmCS_002</strain>
    </source>
</reference>
<keyword evidence="3" id="KW-1185">Reference proteome</keyword>
<dbReference type="SMART" id="SM00471">
    <property type="entry name" value="HDc"/>
    <property type="match status" value="1"/>
</dbReference>
<dbReference type="AlphaFoldDB" id="A0A0C1M4E6"/>
<dbReference type="PANTHER" id="PTHR33594">
    <property type="entry name" value="SUPERFAMILY HYDROLASE, PUTATIVE (AFU_ORTHOLOGUE AFUA_1G03035)-RELATED"/>
    <property type="match status" value="1"/>
</dbReference>
<dbReference type="InterPro" id="IPR003607">
    <property type="entry name" value="HD/PDEase_dom"/>
</dbReference>
<protein>
    <submittedName>
        <fullName evidence="2">Metal-dependent phosphohydrolase</fullName>
    </submittedName>
</protein>
<dbReference type="GO" id="GO:0016787">
    <property type="term" value="F:hydrolase activity"/>
    <property type="evidence" value="ECO:0007669"/>
    <property type="project" value="UniProtKB-KW"/>
</dbReference>
<keyword evidence="2" id="KW-0378">Hydrolase</keyword>
<dbReference type="Proteomes" id="UP000031397">
    <property type="component" value="Unassembled WGS sequence"/>
</dbReference>
<dbReference type="EMBL" id="JOJZ01000024">
    <property type="protein sequence ID" value="KID41149.1"/>
    <property type="molecule type" value="Genomic_DNA"/>
</dbReference>
<evidence type="ECO:0000313" key="2">
    <source>
        <dbReference type="EMBL" id="KID41149.1"/>
    </source>
</evidence>
<organism evidence="2 3">
    <name type="scientific">Fructilactobacillus fructivorans</name>
    <dbReference type="NCBI Taxonomy" id="1614"/>
    <lineage>
        <taxon>Bacteria</taxon>
        <taxon>Bacillati</taxon>
        <taxon>Bacillota</taxon>
        <taxon>Bacilli</taxon>
        <taxon>Lactobacillales</taxon>
        <taxon>Lactobacillaceae</taxon>
        <taxon>Fructilactobacillus</taxon>
    </lineage>
</organism>
<feature type="domain" description="HD/PDEase" evidence="1">
    <location>
        <begin position="20"/>
        <end position="135"/>
    </location>
</feature>
<dbReference type="Gene3D" id="1.10.472.50">
    <property type="entry name" value="HD-domain/PDEase-like"/>
    <property type="match status" value="1"/>
</dbReference>
<dbReference type="RefSeq" id="WP_039145109.1">
    <property type="nucleotide sequence ID" value="NZ_JOJZ01000024.1"/>
</dbReference>
<sequence>MNDKIAKVRTYAKENMSKDRSGHGFDHIQRVANMVLQLMGTEPANGEIALTAAYLHDVFDDKIASDPDAKRDEVKAKLTEFGFDQAEINQVMDIINHMSFSDNIEHKQSLSKEGQIVQDADRLDAIGAIGIVRAFQYGGAHGRTIYDPNIKPRDLTTKAAYRNAVDDTTINHFYEKLFKIASDLNTDAAKQIGKKRTQYMRDFVTEFKQEWDQ</sequence>
<accession>A0A0C1M4E6</accession>
<name>A0A0C1M4E6_9LACO</name>
<dbReference type="Gene3D" id="1.20.58.1910">
    <property type="match status" value="1"/>
</dbReference>
<dbReference type="CDD" id="cd00077">
    <property type="entry name" value="HDc"/>
    <property type="match status" value="1"/>
</dbReference>
<proteinExistence type="predicted"/>
<dbReference type="GeneID" id="74913953"/>
<evidence type="ECO:0000259" key="1">
    <source>
        <dbReference type="SMART" id="SM00471"/>
    </source>
</evidence>
<dbReference type="OrthoDB" id="9797344at2"/>
<dbReference type="SUPFAM" id="SSF109604">
    <property type="entry name" value="HD-domain/PDEase-like"/>
    <property type="match status" value="1"/>
</dbReference>
<dbReference type="Pfam" id="PF01966">
    <property type="entry name" value="HD"/>
    <property type="match status" value="1"/>
</dbReference>
<gene>
    <name evidence="2" type="ORF">LfDm3_1295</name>
</gene>
<dbReference type="PANTHER" id="PTHR33594:SF1">
    <property type="entry name" value="HD_PDEASE DOMAIN-CONTAINING PROTEIN"/>
    <property type="match status" value="1"/>
</dbReference>
<evidence type="ECO:0000313" key="3">
    <source>
        <dbReference type="Proteomes" id="UP000031397"/>
    </source>
</evidence>
<dbReference type="InterPro" id="IPR006674">
    <property type="entry name" value="HD_domain"/>
</dbReference>